<evidence type="ECO:0000313" key="3">
    <source>
        <dbReference type="Proteomes" id="UP001054945"/>
    </source>
</evidence>
<keyword evidence="3" id="KW-1185">Reference proteome</keyword>
<gene>
    <name evidence="2" type="ORF">CEXT_736711</name>
</gene>
<sequence>MRNRHVTSIEMKCDRPRDAPQWAIKCTFSLLSFVCKIGIKTPDFKWVTCVHRHKLPKVPVRMKDLRGPGLISFQNRIAFPTPDTPVFSNKPDLEITSSQFSP</sequence>
<protein>
    <submittedName>
        <fullName evidence="2">Uncharacterized protein</fullName>
    </submittedName>
</protein>
<proteinExistence type="predicted"/>
<evidence type="ECO:0000256" key="1">
    <source>
        <dbReference type="SAM" id="MobiDB-lite"/>
    </source>
</evidence>
<evidence type="ECO:0000313" key="2">
    <source>
        <dbReference type="EMBL" id="GIX78979.1"/>
    </source>
</evidence>
<name>A0AAV4N3Q6_CAEEX</name>
<dbReference type="Proteomes" id="UP001054945">
    <property type="component" value="Unassembled WGS sequence"/>
</dbReference>
<feature type="region of interest" description="Disordered" evidence="1">
    <location>
        <begin position="82"/>
        <end position="102"/>
    </location>
</feature>
<comment type="caution">
    <text evidence="2">The sequence shown here is derived from an EMBL/GenBank/DDBJ whole genome shotgun (WGS) entry which is preliminary data.</text>
</comment>
<reference evidence="2 3" key="1">
    <citation type="submission" date="2021-06" db="EMBL/GenBank/DDBJ databases">
        <title>Caerostris extrusa draft genome.</title>
        <authorList>
            <person name="Kono N."/>
            <person name="Arakawa K."/>
        </authorList>
    </citation>
    <scope>NUCLEOTIDE SEQUENCE [LARGE SCALE GENOMIC DNA]</scope>
</reference>
<accession>A0AAV4N3Q6</accession>
<organism evidence="2 3">
    <name type="scientific">Caerostris extrusa</name>
    <name type="common">Bark spider</name>
    <name type="synonym">Caerostris bankana</name>
    <dbReference type="NCBI Taxonomy" id="172846"/>
    <lineage>
        <taxon>Eukaryota</taxon>
        <taxon>Metazoa</taxon>
        <taxon>Ecdysozoa</taxon>
        <taxon>Arthropoda</taxon>
        <taxon>Chelicerata</taxon>
        <taxon>Arachnida</taxon>
        <taxon>Araneae</taxon>
        <taxon>Araneomorphae</taxon>
        <taxon>Entelegynae</taxon>
        <taxon>Araneoidea</taxon>
        <taxon>Araneidae</taxon>
        <taxon>Caerostris</taxon>
    </lineage>
</organism>
<dbReference type="AlphaFoldDB" id="A0AAV4N3Q6"/>
<dbReference type="EMBL" id="BPLR01002886">
    <property type="protein sequence ID" value="GIX78979.1"/>
    <property type="molecule type" value="Genomic_DNA"/>
</dbReference>